<evidence type="ECO:0008006" key="5">
    <source>
        <dbReference type="Google" id="ProtNLM"/>
    </source>
</evidence>
<dbReference type="PANTHER" id="PTHR33835">
    <property type="entry name" value="YALI0C07656P"/>
    <property type="match status" value="1"/>
</dbReference>
<comment type="caution">
    <text evidence="3">The sequence shown here is derived from an EMBL/GenBank/DDBJ whole genome shotgun (WGS) entry which is preliminary data.</text>
</comment>
<feature type="compositionally biased region" description="Basic and acidic residues" evidence="1">
    <location>
        <begin position="30"/>
        <end position="57"/>
    </location>
</feature>
<feature type="transmembrane region" description="Helical" evidence="2">
    <location>
        <begin position="472"/>
        <end position="491"/>
    </location>
</feature>
<feature type="compositionally biased region" description="Low complexity" evidence="1">
    <location>
        <begin position="15"/>
        <end position="29"/>
    </location>
</feature>
<evidence type="ECO:0000313" key="3">
    <source>
        <dbReference type="EMBL" id="KAK9846457.1"/>
    </source>
</evidence>
<keyword evidence="2" id="KW-0812">Transmembrane</keyword>
<dbReference type="Pfam" id="PF14234">
    <property type="entry name" value="DUF4336"/>
    <property type="match status" value="2"/>
</dbReference>
<dbReference type="AlphaFoldDB" id="A0AAW1SL46"/>
<keyword evidence="4" id="KW-1185">Reference proteome</keyword>
<evidence type="ECO:0000256" key="2">
    <source>
        <dbReference type="SAM" id="Phobius"/>
    </source>
</evidence>
<evidence type="ECO:0000313" key="4">
    <source>
        <dbReference type="Proteomes" id="UP001445335"/>
    </source>
</evidence>
<sequence>MAHFACSRRNCRPEAGGQAPTAARKAATGGRRDAGKVELMRHEPHRPGGTRDDGREHSPGRFYFAVTGFPFPLGPLLERRTVRYEVERGSMWVFEQEQSLANSTATNVRMVAIRLASGGLWIHAPIAPTRECVALVRELPGEVEHIVLPTFAVEHKQFVGPFSRAFPKAAVHVAPRQWSWPLWLPVQFLGIFPKSVLRDSDTATPWAGEIEQKIFSSAVGIGPYQEVAFFHRRSRTLLVTDAVIFVPPAPPEVVRAETLMDAGGELPASVRTFGSDAASELGDTTPPPPPAPPPADPDARQQLGWQRMALQILYFIPGNLQAPAASFDAIVGRLLVSPVLQVLVFGNARQETRRWVDDIVRSWDFRRIIPCHFAAPVRAGPREFRAAFDFAYEGERNSERTAVRGGILARLFRARSAQAAAVELPAGDIGWSTSTMPLTVGEGALLGGGIWLAGAATFFYRRKKTLPFKAAYFFAWPTLGVATVLIMQPSGETMKQALKERGRADEVRLAYERQTAQSQLDHLKAAAEEGKTKTTW</sequence>
<name>A0AAW1SL46_9CHLO</name>
<organism evidence="3 4">
    <name type="scientific">Elliptochloris bilobata</name>
    <dbReference type="NCBI Taxonomy" id="381761"/>
    <lineage>
        <taxon>Eukaryota</taxon>
        <taxon>Viridiplantae</taxon>
        <taxon>Chlorophyta</taxon>
        <taxon>core chlorophytes</taxon>
        <taxon>Trebouxiophyceae</taxon>
        <taxon>Trebouxiophyceae incertae sedis</taxon>
        <taxon>Elliptochloris clade</taxon>
        <taxon>Elliptochloris</taxon>
    </lineage>
</organism>
<keyword evidence="2" id="KW-1133">Transmembrane helix</keyword>
<proteinExistence type="predicted"/>
<dbReference type="InterPro" id="IPR025638">
    <property type="entry name" value="DUF4336"/>
</dbReference>
<feature type="region of interest" description="Disordered" evidence="1">
    <location>
        <begin position="276"/>
        <end position="300"/>
    </location>
</feature>
<gene>
    <name evidence="3" type="ORF">WJX81_004293</name>
</gene>
<dbReference type="Proteomes" id="UP001445335">
    <property type="component" value="Unassembled WGS sequence"/>
</dbReference>
<protein>
    <recommendedName>
        <fullName evidence="5">DUF4336 domain-containing protein</fullName>
    </recommendedName>
</protein>
<evidence type="ECO:0000256" key="1">
    <source>
        <dbReference type="SAM" id="MobiDB-lite"/>
    </source>
</evidence>
<keyword evidence="2" id="KW-0472">Membrane</keyword>
<feature type="transmembrane region" description="Helical" evidence="2">
    <location>
        <begin position="443"/>
        <end position="460"/>
    </location>
</feature>
<accession>A0AAW1SL46</accession>
<feature type="region of interest" description="Disordered" evidence="1">
    <location>
        <begin position="1"/>
        <end position="57"/>
    </location>
</feature>
<feature type="compositionally biased region" description="Pro residues" evidence="1">
    <location>
        <begin position="285"/>
        <end position="296"/>
    </location>
</feature>
<reference evidence="3 4" key="1">
    <citation type="journal article" date="2024" name="Nat. Commun.">
        <title>Phylogenomics reveals the evolutionary origins of lichenization in chlorophyte algae.</title>
        <authorList>
            <person name="Puginier C."/>
            <person name="Libourel C."/>
            <person name="Otte J."/>
            <person name="Skaloud P."/>
            <person name="Haon M."/>
            <person name="Grisel S."/>
            <person name="Petersen M."/>
            <person name="Berrin J.G."/>
            <person name="Delaux P.M."/>
            <person name="Dal Grande F."/>
            <person name="Keller J."/>
        </authorList>
    </citation>
    <scope>NUCLEOTIDE SEQUENCE [LARGE SCALE GENOMIC DNA]</scope>
    <source>
        <strain evidence="3 4">SAG 245.80</strain>
    </source>
</reference>
<dbReference type="EMBL" id="JALJOU010000001">
    <property type="protein sequence ID" value="KAK9846457.1"/>
    <property type="molecule type" value="Genomic_DNA"/>
</dbReference>
<dbReference type="PANTHER" id="PTHR33835:SF2">
    <property type="entry name" value="LYSINE-TRNA LIGASE"/>
    <property type="match status" value="1"/>
</dbReference>